<feature type="transmembrane region" description="Helical" evidence="1">
    <location>
        <begin position="210"/>
        <end position="229"/>
    </location>
</feature>
<gene>
    <name evidence="2" type="ORF">DOTSEDRAFT_39588</name>
</gene>
<evidence type="ECO:0008006" key="4">
    <source>
        <dbReference type="Google" id="ProtNLM"/>
    </source>
</evidence>
<keyword evidence="1" id="KW-1133">Transmembrane helix</keyword>
<dbReference type="STRING" id="675120.M2XG45"/>
<protein>
    <recommendedName>
        <fullName evidence="4">MARVEL domain-containing protein</fullName>
    </recommendedName>
</protein>
<reference evidence="2 3" key="2">
    <citation type="journal article" date="2012" name="PLoS Pathog.">
        <title>Diverse lifestyles and strategies of plant pathogenesis encoded in the genomes of eighteen Dothideomycetes fungi.</title>
        <authorList>
            <person name="Ohm R.A."/>
            <person name="Feau N."/>
            <person name="Henrissat B."/>
            <person name="Schoch C.L."/>
            <person name="Horwitz B.A."/>
            <person name="Barry K.W."/>
            <person name="Condon B.J."/>
            <person name="Copeland A.C."/>
            <person name="Dhillon B."/>
            <person name="Glaser F."/>
            <person name="Hesse C.N."/>
            <person name="Kosti I."/>
            <person name="LaButti K."/>
            <person name="Lindquist E.A."/>
            <person name="Lucas S."/>
            <person name="Salamov A.A."/>
            <person name="Bradshaw R.E."/>
            <person name="Ciuffetti L."/>
            <person name="Hamelin R.C."/>
            <person name="Kema G.H.J."/>
            <person name="Lawrence C."/>
            <person name="Scott J.A."/>
            <person name="Spatafora J.W."/>
            <person name="Turgeon B.G."/>
            <person name="de Wit P.J.G.M."/>
            <person name="Zhong S."/>
            <person name="Goodwin S.B."/>
            <person name="Grigoriev I.V."/>
        </authorList>
    </citation>
    <scope>NUCLEOTIDE SEQUENCE [LARGE SCALE GENOMIC DNA]</scope>
    <source>
        <strain evidence="3">NZE10 / CBS 128990</strain>
    </source>
</reference>
<accession>M2XG45</accession>
<dbReference type="OMA" id="CHWDSES"/>
<dbReference type="Proteomes" id="UP000016933">
    <property type="component" value="Unassembled WGS sequence"/>
</dbReference>
<evidence type="ECO:0000256" key="1">
    <source>
        <dbReference type="SAM" id="Phobius"/>
    </source>
</evidence>
<dbReference type="EMBL" id="KB446548">
    <property type="protein sequence ID" value="EME38041.1"/>
    <property type="molecule type" value="Genomic_DNA"/>
</dbReference>
<reference evidence="3" key="1">
    <citation type="journal article" date="2012" name="PLoS Genet.">
        <title>The genomes of the fungal plant pathogens Cladosporium fulvum and Dothistroma septosporum reveal adaptation to different hosts and lifestyles but also signatures of common ancestry.</title>
        <authorList>
            <person name="de Wit P.J.G.M."/>
            <person name="van der Burgt A."/>
            <person name="Oekmen B."/>
            <person name="Stergiopoulos I."/>
            <person name="Abd-Elsalam K.A."/>
            <person name="Aerts A.L."/>
            <person name="Bahkali A.H."/>
            <person name="Beenen H.G."/>
            <person name="Chettri P."/>
            <person name="Cox M.P."/>
            <person name="Datema E."/>
            <person name="de Vries R.P."/>
            <person name="Dhillon B."/>
            <person name="Ganley A.R."/>
            <person name="Griffiths S.A."/>
            <person name="Guo Y."/>
            <person name="Hamelin R.C."/>
            <person name="Henrissat B."/>
            <person name="Kabir M.S."/>
            <person name="Jashni M.K."/>
            <person name="Kema G."/>
            <person name="Klaubauf S."/>
            <person name="Lapidus A."/>
            <person name="Levasseur A."/>
            <person name="Lindquist E."/>
            <person name="Mehrabi R."/>
            <person name="Ohm R.A."/>
            <person name="Owen T.J."/>
            <person name="Salamov A."/>
            <person name="Schwelm A."/>
            <person name="Schijlen E."/>
            <person name="Sun H."/>
            <person name="van den Burg H.A."/>
            <person name="van Ham R.C.H.J."/>
            <person name="Zhang S."/>
            <person name="Goodwin S.B."/>
            <person name="Grigoriev I.V."/>
            <person name="Collemare J."/>
            <person name="Bradshaw R.E."/>
        </authorList>
    </citation>
    <scope>NUCLEOTIDE SEQUENCE [LARGE SCALE GENOMIC DNA]</scope>
    <source>
        <strain evidence="3">NZE10 / CBS 128990</strain>
    </source>
</reference>
<name>M2XG45_DOTSN</name>
<evidence type="ECO:0000313" key="2">
    <source>
        <dbReference type="EMBL" id="EME38041.1"/>
    </source>
</evidence>
<organism evidence="2 3">
    <name type="scientific">Dothistroma septosporum (strain NZE10 / CBS 128990)</name>
    <name type="common">Red band needle blight fungus</name>
    <name type="synonym">Mycosphaerella pini</name>
    <dbReference type="NCBI Taxonomy" id="675120"/>
    <lineage>
        <taxon>Eukaryota</taxon>
        <taxon>Fungi</taxon>
        <taxon>Dikarya</taxon>
        <taxon>Ascomycota</taxon>
        <taxon>Pezizomycotina</taxon>
        <taxon>Dothideomycetes</taxon>
        <taxon>Dothideomycetidae</taxon>
        <taxon>Mycosphaerellales</taxon>
        <taxon>Mycosphaerellaceae</taxon>
        <taxon>Dothistroma</taxon>
    </lineage>
</organism>
<keyword evidence="1" id="KW-0472">Membrane</keyword>
<sequence length="239" mass="25800">MPVLDEAVCPHVMSLTRSQAAHLTLLLESQQESTHLGAANPGSSQLTTLSTSWLRTHARKYDIDPTSPPTSRDPATHNLSISIPATPTNSIRGVVVLGVAAKLVVAVNLFFDLCKLLDDEYVKSVIKHPKVFKILCFVAAFGTLDIFIGLIAAIIAVIPRAPVLGFDTLAAIFFLVGGIISASKRTGDQRKKCHWDSESGFCGRFDTMTAFMLLGLPTTLGVMATVFFSRRSDNKNSAI</sequence>
<proteinExistence type="predicted"/>
<feature type="transmembrane region" description="Helical" evidence="1">
    <location>
        <begin position="164"/>
        <end position="182"/>
    </location>
</feature>
<feature type="transmembrane region" description="Helical" evidence="1">
    <location>
        <begin position="91"/>
        <end position="111"/>
    </location>
</feature>
<feature type="transmembrane region" description="Helical" evidence="1">
    <location>
        <begin position="132"/>
        <end position="158"/>
    </location>
</feature>
<dbReference type="HOGENOM" id="CLU_1161098_0_0_1"/>
<evidence type="ECO:0000313" key="3">
    <source>
        <dbReference type="Proteomes" id="UP000016933"/>
    </source>
</evidence>
<keyword evidence="3" id="KW-1185">Reference proteome</keyword>
<dbReference type="AlphaFoldDB" id="M2XG45"/>
<keyword evidence="1" id="KW-0812">Transmembrane</keyword>